<dbReference type="Pfam" id="PF01040">
    <property type="entry name" value="UbiA"/>
    <property type="match status" value="1"/>
</dbReference>
<dbReference type="PANTHER" id="PTHR42723">
    <property type="entry name" value="CHLOROPHYLL SYNTHASE"/>
    <property type="match status" value="1"/>
</dbReference>
<evidence type="ECO:0000256" key="1">
    <source>
        <dbReference type="ARBA" id="ARBA00004141"/>
    </source>
</evidence>
<feature type="transmembrane region" description="Helical" evidence="5">
    <location>
        <begin position="181"/>
        <end position="198"/>
    </location>
</feature>
<keyword evidence="3 5" id="KW-1133">Transmembrane helix</keyword>
<feature type="transmembrane region" description="Helical" evidence="5">
    <location>
        <begin position="218"/>
        <end position="240"/>
    </location>
</feature>
<dbReference type="InterPro" id="IPR050475">
    <property type="entry name" value="Prenyltransferase_related"/>
</dbReference>
<feature type="transmembrane region" description="Helical" evidence="5">
    <location>
        <begin position="148"/>
        <end position="169"/>
    </location>
</feature>
<dbReference type="GO" id="GO:0016765">
    <property type="term" value="F:transferase activity, transferring alkyl or aryl (other than methyl) groups"/>
    <property type="evidence" value="ECO:0007669"/>
    <property type="project" value="InterPro"/>
</dbReference>
<organism evidence="6 7">
    <name type="scientific">Periconia digitata</name>
    <dbReference type="NCBI Taxonomy" id="1303443"/>
    <lineage>
        <taxon>Eukaryota</taxon>
        <taxon>Fungi</taxon>
        <taxon>Dikarya</taxon>
        <taxon>Ascomycota</taxon>
        <taxon>Pezizomycotina</taxon>
        <taxon>Dothideomycetes</taxon>
        <taxon>Pleosporomycetidae</taxon>
        <taxon>Pleosporales</taxon>
        <taxon>Massarineae</taxon>
        <taxon>Periconiaceae</taxon>
        <taxon>Periconia</taxon>
    </lineage>
</organism>
<dbReference type="GO" id="GO:0016020">
    <property type="term" value="C:membrane"/>
    <property type="evidence" value="ECO:0007669"/>
    <property type="project" value="UniProtKB-SubCell"/>
</dbReference>
<dbReference type="AlphaFoldDB" id="A0A9W4UIN6"/>
<dbReference type="EMBL" id="CAOQHR010000006">
    <property type="protein sequence ID" value="CAI6336685.1"/>
    <property type="molecule type" value="Genomic_DNA"/>
</dbReference>
<keyword evidence="4 5" id="KW-0472">Membrane</keyword>
<dbReference type="PANTHER" id="PTHR42723:SF1">
    <property type="entry name" value="CHLOROPHYLL SYNTHASE, CHLOROPLASTIC"/>
    <property type="match status" value="1"/>
</dbReference>
<reference evidence="6" key="1">
    <citation type="submission" date="2023-01" db="EMBL/GenBank/DDBJ databases">
        <authorList>
            <person name="Van Ghelder C."/>
            <person name="Rancurel C."/>
        </authorList>
    </citation>
    <scope>NUCLEOTIDE SEQUENCE</scope>
    <source>
        <strain evidence="6">CNCM I-4278</strain>
    </source>
</reference>
<evidence type="ECO:0000313" key="6">
    <source>
        <dbReference type="EMBL" id="CAI6336685.1"/>
    </source>
</evidence>
<comment type="subcellular location">
    <subcellularLocation>
        <location evidence="1">Membrane</location>
        <topology evidence="1">Multi-pass membrane protein</topology>
    </subcellularLocation>
</comment>
<dbReference type="OrthoDB" id="434972at2759"/>
<feature type="transmembrane region" description="Helical" evidence="5">
    <location>
        <begin position="247"/>
        <end position="265"/>
    </location>
</feature>
<gene>
    <name evidence="6" type="ORF">PDIGIT_LOCUS9790</name>
</gene>
<feature type="transmembrane region" description="Helical" evidence="5">
    <location>
        <begin position="277"/>
        <end position="293"/>
    </location>
</feature>
<evidence type="ECO:0008006" key="8">
    <source>
        <dbReference type="Google" id="ProtNLM"/>
    </source>
</evidence>
<protein>
    <recommendedName>
        <fullName evidence="8">UbiA prenyltransferase</fullName>
    </recommendedName>
</protein>
<dbReference type="CDD" id="cd13965">
    <property type="entry name" value="PT_UbiA_3"/>
    <property type="match status" value="1"/>
</dbReference>
<dbReference type="Proteomes" id="UP001152607">
    <property type="component" value="Unassembled WGS sequence"/>
</dbReference>
<evidence type="ECO:0000256" key="3">
    <source>
        <dbReference type="ARBA" id="ARBA00022989"/>
    </source>
</evidence>
<comment type="caution">
    <text evidence="6">The sequence shown here is derived from an EMBL/GenBank/DDBJ whole genome shotgun (WGS) entry which is preliminary data.</text>
</comment>
<dbReference type="InterPro" id="IPR000537">
    <property type="entry name" value="UbiA_prenyltransferase"/>
</dbReference>
<sequence>MSNQALFHLRTLWLFTKSDFKTVIFPQTVFGIVVALSGPLLTSNPAPKTCEVLRNLPKTILWLWLNLLNEVVSNQRLPGSIVEDSVNKPWRPLPTQRMTSNTARKLLLCAIPTIYIASLLLGGTEASMKLMVFSHMYNELDGANENWLIRNVLNACGLSCFSVGAAVTATGFGDYTLQREVYVWISLLAVVIATTVQIQDLPDIEGDRRRNRKTMPLVYGHVATRWSVSITIMFWSIFCCTYWDLDSVCYLPCMLIGISIAVRTLVMQTQDADEGTWKLWCLWMMILYSLPLMRTTPRHL</sequence>
<evidence type="ECO:0000256" key="4">
    <source>
        <dbReference type="ARBA" id="ARBA00023136"/>
    </source>
</evidence>
<accession>A0A9W4UIN6</accession>
<evidence type="ECO:0000256" key="5">
    <source>
        <dbReference type="SAM" id="Phobius"/>
    </source>
</evidence>
<proteinExistence type="predicted"/>
<keyword evidence="7" id="KW-1185">Reference proteome</keyword>
<evidence type="ECO:0000256" key="2">
    <source>
        <dbReference type="ARBA" id="ARBA00022692"/>
    </source>
</evidence>
<evidence type="ECO:0000313" key="7">
    <source>
        <dbReference type="Proteomes" id="UP001152607"/>
    </source>
</evidence>
<name>A0A9W4UIN6_9PLEO</name>
<feature type="transmembrane region" description="Helical" evidence="5">
    <location>
        <begin position="106"/>
        <end position="128"/>
    </location>
</feature>
<keyword evidence="2 5" id="KW-0812">Transmembrane</keyword>